<dbReference type="FunFam" id="1.20.1250.20:FF:000011">
    <property type="entry name" value="MFS multidrug transporter, putative"/>
    <property type="match status" value="1"/>
</dbReference>
<feature type="transmembrane region" description="Helical" evidence="7">
    <location>
        <begin position="238"/>
        <end position="260"/>
    </location>
</feature>
<dbReference type="GO" id="GO:0016020">
    <property type="term" value="C:membrane"/>
    <property type="evidence" value="ECO:0007669"/>
    <property type="project" value="UniProtKB-SubCell"/>
</dbReference>
<feature type="transmembrane region" description="Helical" evidence="7">
    <location>
        <begin position="442"/>
        <end position="463"/>
    </location>
</feature>
<reference evidence="9" key="1">
    <citation type="journal article" date="2020" name="Stud. Mycol.">
        <title>101 Dothideomycetes genomes: a test case for predicting lifestyles and emergence of pathogens.</title>
        <authorList>
            <person name="Haridas S."/>
            <person name="Albert R."/>
            <person name="Binder M."/>
            <person name="Bloem J."/>
            <person name="Labutti K."/>
            <person name="Salamov A."/>
            <person name="Andreopoulos B."/>
            <person name="Baker S."/>
            <person name="Barry K."/>
            <person name="Bills G."/>
            <person name="Bluhm B."/>
            <person name="Cannon C."/>
            <person name="Castanera R."/>
            <person name="Culley D."/>
            <person name="Daum C."/>
            <person name="Ezra D."/>
            <person name="Gonzalez J."/>
            <person name="Henrissat B."/>
            <person name="Kuo A."/>
            <person name="Liang C."/>
            <person name="Lipzen A."/>
            <person name="Lutzoni F."/>
            <person name="Magnuson J."/>
            <person name="Mondo S."/>
            <person name="Nolan M."/>
            <person name="Ohm R."/>
            <person name="Pangilinan J."/>
            <person name="Park H.-J."/>
            <person name="Ramirez L."/>
            <person name="Alfaro M."/>
            <person name="Sun H."/>
            <person name="Tritt A."/>
            <person name="Yoshinaga Y."/>
            <person name="Zwiers L.-H."/>
            <person name="Turgeon B."/>
            <person name="Goodwin S."/>
            <person name="Spatafora J."/>
            <person name="Crous P."/>
            <person name="Grigoriev I."/>
        </authorList>
    </citation>
    <scope>NUCLEOTIDE SEQUENCE</scope>
    <source>
        <strain evidence="9">CBS 133067</strain>
    </source>
</reference>
<feature type="compositionally biased region" description="Acidic residues" evidence="6">
    <location>
        <begin position="73"/>
        <end position="83"/>
    </location>
</feature>
<dbReference type="SUPFAM" id="SSF103473">
    <property type="entry name" value="MFS general substrate transporter"/>
    <property type="match status" value="1"/>
</dbReference>
<dbReference type="InterPro" id="IPR036259">
    <property type="entry name" value="MFS_trans_sf"/>
</dbReference>
<comment type="similarity">
    <text evidence="2">Belongs to the major facilitator superfamily.</text>
</comment>
<feature type="compositionally biased region" description="Polar residues" evidence="6">
    <location>
        <begin position="58"/>
        <end position="70"/>
    </location>
</feature>
<evidence type="ECO:0000313" key="10">
    <source>
        <dbReference type="Proteomes" id="UP000799772"/>
    </source>
</evidence>
<feature type="transmembrane region" description="Helical" evidence="7">
    <location>
        <begin position="417"/>
        <end position="436"/>
    </location>
</feature>
<organism evidence="9 10">
    <name type="scientific">Rhizodiscina lignyota</name>
    <dbReference type="NCBI Taxonomy" id="1504668"/>
    <lineage>
        <taxon>Eukaryota</taxon>
        <taxon>Fungi</taxon>
        <taxon>Dikarya</taxon>
        <taxon>Ascomycota</taxon>
        <taxon>Pezizomycotina</taxon>
        <taxon>Dothideomycetes</taxon>
        <taxon>Pleosporomycetidae</taxon>
        <taxon>Aulographales</taxon>
        <taxon>Rhizodiscinaceae</taxon>
        <taxon>Rhizodiscina</taxon>
    </lineage>
</organism>
<accession>A0A9P4IGS2</accession>
<feature type="transmembrane region" description="Helical" evidence="7">
    <location>
        <begin position="510"/>
        <end position="530"/>
    </location>
</feature>
<proteinExistence type="inferred from homology"/>
<evidence type="ECO:0000256" key="6">
    <source>
        <dbReference type="SAM" id="MobiDB-lite"/>
    </source>
</evidence>
<feature type="transmembrane region" description="Helical" evidence="7">
    <location>
        <begin position="475"/>
        <end position="498"/>
    </location>
</feature>
<dbReference type="AlphaFoldDB" id="A0A9P4IGS2"/>
<keyword evidence="4 7" id="KW-1133">Transmembrane helix</keyword>
<dbReference type="Proteomes" id="UP000799772">
    <property type="component" value="Unassembled WGS sequence"/>
</dbReference>
<keyword evidence="10" id="KW-1185">Reference proteome</keyword>
<feature type="transmembrane region" description="Helical" evidence="7">
    <location>
        <begin position="144"/>
        <end position="164"/>
    </location>
</feature>
<dbReference type="CDD" id="cd17323">
    <property type="entry name" value="MFS_Tpo1_MDR_like"/>
    <property type="match status" value="1"/>
</dbReference>
<name>A0A9P4IGS2_9PEZI</name>
<keyword evidence="3 7" id="KW-0812">Transmembrane</keyword>
<dbReference type="OrthoDB" id="5296287at2759"/>
<feature type="domain" description="Major facilitator superfamily (MFS) profile" evidence="8">
    <location>
        <begin position="109"/>
        <end position="536"/>
    </location>
</feature>
<evidence type="ECO:0000256" key="7">
    <source>
        <dbReference type="SAM" id="Phobius"/>
    </source>
</evidence>
<evidence type="ECO:0000256" key="2">
    <source>
        <dbReference type="ARBA" id="ARBA00008335"/>
    </source>
</evidence>
<feature type="compositionally biased region" description="Basic and acidic residues" evidence="6">
    <location>
        <begin position="7"/>
        <end position="39"/>
    </location>
</feature>
<evidence type="ECO:0000256" key="1">
    <source>
        <dbReference type="ARBA" id="ARBA00004141"/>
    </source>
</evidence>
<evidence type="ECO:0000259" key="8">
    <source>
        <dbReference type="PROSITE" id="PS50850"/>
    </source>
</evidence>
<dbReference type="Gene3D" id="1.20.1250.20">
    <property type="entry name" value="MFS general substrate transporter like domains"/>
    <property type="match status" value="1"/>
</dbReference>
<evidence type="ECO:0000313" key="9">
    <source>
        <dbReference type="EMBL" id="KAF2099723.1"/>
    </source>
</evidence>
<feature type="transmembrane region" description="Helical" evidence="7">
    <location>
        <begin position="107"/>
        <end position="124"/>
    </location>
</feature>
<dbReference type="GO" id="GO:0022857">
    <property type="term" value="F:transmembrane transporter activity"/>
    <property type="evidence" value="ECO:0007669"/>
    <property type="project" value="InterPro"/>
</dbReference>
<feature type="transmembrane region" description="Helical" evidence="7">
    <location>
        <begin position="333"/>
        <end position="355"/>
    </location>
</feature>
<evidence type="ECO:0000256" key="4">
    <source>
        <dbReference type="ARBA" id="ARBA00022989"/>
    </source>
</evidence>
<feature type="transmembrane region" description="Helical" evidence="7">
    <location>
        <begin position="176"/>
        <end position="195"/>
    </location>
</feature>
<comment type="caution">
    <text evidence="9">The sequence shown here is derived from an EMBL/GenBank/DDBJ whole genome shotgun (WGS) entry which is preliminary data.</text>
</comment>
<dbReference type="PANTHER" id="PTHR23502">
    <property type="entry name" value="MAJOR FACILITATOR SUPERFAMILY"/>
    <property type="match status" value="1"/>
</dbReference>
<dbReference type="EMBL" id="ML978125">
    <property type="protein sequence ID" value="KAF2099723.1"/>
    <property type="molecule type" value="Genomic_DNA"/>
</dbReference>
<evidence type="ECO:0000256" key="3">
    <source>
        <dbReference type="ARBA" id="ARBA00022692"/>
    </source>
</evidence>
<keyword evidence="5 7" id="KW-0472">Membrane</keyword>
<protein>
    <submittedName>
        <fullName evidence="9">MFS general substrate transporter</fullName>
    </submittedName>
</protein>
<gene>
    <name evidence="9" type="ORF">NA57DRAFT_37738</name>
</gene>
<evidence type="ECO:0000256" key="5">
    <source>
        <dbReference type="ARBA" id="ARBA00023136"/>
    </source>
</evidence>
<comment type="subcellular location">
    <subcellularLocation>
        <location evidence="1">Membrane</location>
        <topology evidence="1">Multi-pass membrane protein</topology>
    </subcellularLocation>
</comment>
<dbReference type="Pfam" id="PF07690">
    <property type="entry name" value="MFS_1"/>
    <property type="match status" value="1"/>
</dbReference>
<feature type="region of interest" description="Disordered" evidence="6">
    <location>
        <begin position="1"/>
        <end position="84"/>
    </location>
</feature>
<feature type="transmembrane region" description="Helical" evidence="7">
    <location>
        <begin position="201"/>
        <end position="226"/>
    </location>
</feature>
<dbReference type="InterPro" id="IPR011701">
    <property type="entry name" value="MFS"/>
</dbReference>
<dbReference type="PANTHER" id="PTHR23502:SF68">
    <property type="entry name" value="MULTIDRUG TRANSPORTER, PUTATIVE (AFU_ORTHOLOGUE AFUA_3G01120)-RELATED"/>
    <property type="match status" value="1"/>
</dbReference>
<feature type="transmembrane region" description="Helical" evidence="7">
    <location>
        <begin position="266"/>
        <end position="283"/>
    </location>
</feature>
<sequence length="544" mass="59729">MAASKAPTRELDDEKVELAADEGHDERERTLSRKEKELEVDVDFGQQYGHDIEKDAVISTSPRESSNISVSPPDEEENQEPEDPNVVFWDGPNDPANPMNWSSSKKWGSIAVVSAITFLSPLGSSMIAPGVPGIMSEFHSDNELLSGFVVSVYVLGFAFGPLVIAPMSEMWGRLPLYHSCQILFLLFTLGCALSKSMGTLIGLRFLAGSVGASPLTLGGGTIADLIPREKRGMAMAMWVLGPTLGPTIGPVAGGFISGYLGWRWNFWILTMLSGASSIMGFILQRETYAPVILARKAKRLRKETGNDALRSKLDKGLSARDLFFFSIVRPSKMLLFSPIVQAISTFVAIEYAYLYMLFTTFTSVFEEQYHFAPTLVGLAFLGLGVGQICGQLVYTFYGDRLPKRHMAAGTFKPEHRLPMMIPAAFCLPIALFIYAWTVQAKVFWIVPIIATGIFGFGLLLSFMPANTYLVDVYTVHAASAMAANTVLRSVLAAVLPLAGPTMYRRLGLGWGNSLLAFIAVAMLPIPFVFVKYGEQIRKREKVRL</sequence>
<feature type="transmembrane region" description="Helical" evidence="7">
    <location>
        <begin position="375"/>
        <end position="397"/>
    </location>
</feature>
<dbReference type="PROSITE" id="PS50850">
    <property type="entry name" value="MFS"/>
    <property type="match status" value="1"/>
</dbReference>
<dbReference type="InterPro" id="IPR020846">
    <property type="entry name" value="MFS_dom"/>
</dbReference>